<dbReference type="Proteomes" id="UP000095283">
    <property type="component" value="Unplaced"/>
</dbReference>
<evidence type="ECO:0000256" key="1">
    <source>
        <dbReference type="ARBA" id="ARBA00004141"/>
    </source>
</evidence>
<reference evidence="8" key="1">
    <citation type="submission" date="2016-11" db="UniProtKB">
        <authorList>
            <consortium name="WormBaseParasite"/>
        </authorList>
    </citation>
    <scope>IDENTIFICATION</scope>
</reference>
<dbReference type="InterPro" id="IPR036291">
    <property type="entry name" value="NAD(P)-bd_dom_sf"/>
</dbReference>
<comment type="subcellular location">
    <subcellularLocation>
        <location evidence="1">Membrane</location>
        <topology evidence="1">Multi-pass membrane protein</topology>
    </subcellularLocation>
</comment>
<dbReference type="Gene3D" id="3.40.50.720">
    <property type="entry name" value="NAD(P)-binding Rossmann-like Domain"/>
    <property type="match status" value="1"/>
</dbReference>
<comment type="similarity">
    <text evidence="2">Belongs to the polycystin family.</text>
</comment>
<dbReference type="SUPFAM" id="SSF51735">
    <property type="entry name" value="NAD(P)-binding Rossmann-fold domains"/>
    <property type="match status" value="1"/>
</dbReference>
<dbReference type="WBParaSite" id="Hba_04855">
    <property type="protein sequence ID" value="Hba_04855"/>
    <property type="gene ID" value="Hba_04855"/>
</dbReference>
<keyword evidence="5" id="KW-0472">Membrane</keyword>
<proteinExistence type="inferred from homology"/>
<evidence type="ECO:0000256" key="3">
    <source>
        <dbReference type="ARBA" id="ARBA00022692"/>
    </source>
</evidence>
<feature type="domain" description="Polycystin" evidence="6">
    <location>
        <begin position="624"/>
        <end position="714"/>
    </location>
</feature>
<name>A0A1I7WIL6_HETBA</name>
<evidence type="ECO:0000256" key="4">
    <source>
        <dbReference type="ARBA" id="ARBA00022989"/>
    </source>
</evidence>
<evidence type="ECO:0000256" key="2">
    <source>
        <dbReference type="ARBA" id="ARBA00007200"/>
    </source>
</evidence>
<keyword evidence="7" id="KW-1185">Reference proteome</keyword>
<dbReference type="InterPro" id="IPR046791">
    <property type="entry name" value="Polycystin_dom"/>
</dbReference>
<dbReference type="GO" id="GO:0016020">
    <property type="term" value="C:membrane"/>
    <property type="evidence" value="ECO:0007669"/>
    <property type="project" value="UniProtKB-SubCell"/>
</dbReference>
<dbReference type="Pfam" id="PF20519">
    <property type="entry name" value="Polycystin_dom"/>
    <property type="match status" value="1"/>
</dbReference>
<evidence type="ECO:0000313" key="7">
    <source>
        <dbReference type="Proteomes" id="UP000095283"/>
    </source>
</evidence>
<evidence type="ECO:0000256" key="5">
    <source>
        <dbReference type="ARBA" id="ARBA00023136"/>
    </source>
</evidence>
<keyword evidence="4" id="KW-1133">Transmembrane helix</keyword>
<protein>
    <submittedName>
        <fullName evidence="8">PKD_channel domain-containing protein</fullName>
    </submittedName>
</protein>
<evidence type="ECO:0000313" key="8">
    <source>
        <dbReference type="WBParaSite" id="Hba_04855"/>
    </source>
</evidence>
<dbReference type="AlphaFoldDB" id="A0A1I7WIL6"/>
<sequence>MISIFFANVIFLGKVTYFQSIYTEYTPPLLLNHQMRSSNQELNQSTNLINSPHQQIYPLAFGFNPFSTGLGGTSIPASSSISWGYPYPIPLSFVPPGTKPISLQNSNNAMPDSVCVFPLATNNTEAQMTYWKQPVFPDTLYPNTTDIPPNRSISVSENEYEGSHYDSLGVSNNTLGEQIKEKSSSCGTKISEHSNSYELDVNEPNHCCNEKKQTTHEVDNDEIKEKEKVKRQQMLAEALEKAKTEAEVMRKARLYHHVLKAADGSPELEKKYLGVDSETVHKIQHECMSHSQTTNFTYEEGYSCSEKHTASVAACVSRGKSSIIRNGIEMPTTHITNSHLSEGEHSCCEKQTSSLHICTFNNSFTTPGNSVQIILFLFVYKCNILIIIEFFGGFVVFLIDHTVSADKKYYIDNKHIVFIADQGIKVRLEKDLRESHLLKLRHRVKCAVVTGGDGTIGREVVKRLLHLHFNVHALVGDRNKAKKIFKPWLLKEKDNKLQLYNVDLSDPYSVPLHYKHASWSCTWYFVSKYKPVAQIYYLSNLTVIFEKDISCFFHNREVSMLDFYSAMPTGCKPITRKCRQMNYILNLASILSIQCDIQCLECFPNEIRLKKKESLMLNIVFQIFEEISSIKDIWDYLEKVFVPGLNWNKMERNLKQKGLVYYRNKLLGKPRIRIVKVTNNSCDGSNRFIHNMTTCFGQYQGDKEDKSSFIIQEQETTKDWFQHKNINRIDGPYKSPDPNPMNNLGNTSSSSLCPQYTVFVDSGPEEDYFRRVEQ</sequence>
<organism evidence="7 8">
    <name type="scientific">Heterorhabditis bacteriophora</name>
    <name type="common">Entomopathogenic nematode worm</name>
    <dbReference type="NCBI Taxonomy" id="37862"/>
    <lineage>
        <taxon>Eukaryota</taxon>
        <taxon>Metazoa</taxon>
        <taxon>Ecdysozoa</taxon>
        <taxon>Nematoda</taxon>
        <taxon>Chromadorea</taxon>
        <taxon>Rhabditida</taxon>
        <taxon>Rhabditina</taxon>
        <taxon>Rhabditomorpha</taxon>
        <taxon>Strongyloidea</taxon>
        <taxon>Heterorhabditidae</taxon>
        <taxon>Heterorhabditis</taxon>
    </lineage>
</organism>
<evidence type="ECO:0000259" key="6">
    <source>
        <dbReference type="Pfam" id="PF20519"/>
    </source>
</evidence>
<keyword evidence="3" id="KW-0812">Transmembrane</keyword>
<accession>A0A1I7WIL6</accession>